<name>A0A835J5D7_9ROSI</name>
<organism evidence="1 2">
    <name type="scientific">Salix dunnii</name>
    <dbReference type="NCBI Taxonomy" id="1413687"/>
    <lineage>
        <taxon>Eukaryota</taxon>
        <taxon>Viridiplantae</taxon>
        <taxon>Streptophyta</taxon>
        <taxon>Embryophyta</taxon>
        <taxon>Tracheophyta</taxon>
        <taxon>Spermatophyta</taxon>
        <taxon>Magnoliopsida</taxon>
        <taxon>eudicotyledons</taxon>
        <taxon>Gunneridae</taxon>
        <taxon>Pentapetalae</taxon>
        <taxon>rosids</taxon>
        <taxon>fabids</taxon>
        <taxon>Malpighiales</taxon>
        <taxon>Salicaceae</taxon>
        <taxon>Saliceae</taxon>
        <taxon>Salix</taxon>
    </lineage>
</organism>
<keyword evidence="2" id="KW-1185">Reference proteome</keyword>
<protein>
    <submittedName>
        <fullName evidence="1">Uncharacterized protein</fullName>
    </submittedName>
</protein>
<gene>
    <name evidence="1" type="ORF">SADUNF_Sadunf17G0043400</name>
</gene>
<proteinExistence type="predicted"/>
<dbReference type="EMBL" id="JADGMS010000017">
    <property type="protein sequence ID" value="KAF9663376.1"/>
    <property type="molecule type" value="Genomic_DNA"/>
</dbReference>
<reference evidence="1 2" key="1">
    <citation type="submission" date="2020-10" db="EMBL/GenBank/DDBJ databases">
        <title>Plant Genome Project.</title>
        <authorList>
            <person name="Zhang R.-G."/>
        </authorList>
    </citation>
    <scope>NUCLEOTIDE SEQUENCE [LARGE SCALE GENOMIC DNA]</scope>
    <source>
        <strain evidence="1">FAFU-HL-1</strain>
        <tissue evidence="1">Leaf</tissue>
    </source>
</reference>
<accession>A0A835J5D7</accession>
<comment type="caution">
    <text evidence="1">The sequence shown here is derived from an EMBL/GenBank/DDBJ whole genome shotgun (WGS) entry which is preliminary data.</text>
</comment>
<sequence>MEGNVVGIGIVGIEGMLESGGKVTFGTVGRVGMLGSGGKVSFGTAGIVVIVGRLGSGGKVGLGSEGGLRQSWYRRQRWQCWFGQVRDRRQIWQLQKITSCFAYKK</sequence>
<dbReference type="Proteomes" id="UP000657918">
    <property type="component" value="Unassembled WGS sequence"/>
</dbReference>
<evidence type="ECO:0000313" key="1">
    <source>
        <dbReference type="EMBL" id="KAF9663376.1"/>
    </source>
</evidence>
<dbReference type="OrthoDB" id="1073930at2759"/>
<dbReference type="AlphaFoldDB" id="A0A835J5D7"/>
<evidence type="ECO:0000313" key="2">
    <source>
        <dbReference type="Proteomes" id="UP000657918"/>
    </source>
</evidence>